<name>A0A7C4BC37_9CREN</name>
<evidence type="ECO:0000256" key="4">
    <source>
        <dbReference type="ARBA" id="ARBA00023270"/>
    </source>
</evidence>
<dbReference type="HAMAP" id="MF_00114">
    <property type="entry name" value="DeoC_type1"/>
    <property type="match status" value="1"/>
</dbReference>
<feature type="active site" description="Proton donor/acceptor" evidence="6">
    <location>
        <position position="103"/>
    </location>
</feature>
<dbReference type="InterPro" id="IPR013785">
    <property type="entry name" value="Aldolase_TIM"/>
</dbReference>
<dbReference type="SMART" id="SM01133">
    <property type="entry name" value="DeoC"/>
    <property type="match status" value="1"/>
</dbReference>
<accession>A0A7C4BC37</accession>
<comment type="caution">
    <text evidence="7">The sequence shown here is derived from an EMBL/GenBank/DDBJ whole genome shotgun (WGS) entry which is preliminary data.</text>
</comment>
<protein>
    <recommendedName>
        <fullName evidence="6">Deoxyribose-phosphate aldolase</fullName>
        <shortName evidence="6">DERA</shortName>
        <ecNumber evidence="6">4.1.2.4</ecNumber>
    </recommendedName>
    <alternativeName>
        <fullName evidence="6">2-deoxy-D-ribose 5-phosphate aldolase</fullName>
    </alternativeName>
    <alternativeName>
        <fullName evidence="6">Phosphodeoxyriboaldolase</fullName>
        <shortName evidence="6">Deoxyriboaldolase</shortName>
    </alternativeName>
</protein>
<keyword evidence="3 6" id="KW-0456">Lyase</keyword>
<comment type="subcellular location">
    <subcellularLocation>
        <location evidence="6">Cytoplasm</location>
    </subcellularLocation>
</comment>
<comment type="function">
    <text evidence="6">Catalyzes a reversible aldol reaction between acetaldehyde and D-glyceraldehyde 3-phosphate to generate 2-deoxy-D-ribose 5-phosphate.</text>
</comment>
<dbReference type="GO" id="GO:0006018">
    <property type="term" value="P:2-deoxyribose 1-phosphate catabolic process"/>
    <property type="evidence" value="ECO:0007669"/>
    <property type="project" value="UniProtKB-UniRule"/>
</dbReference>
<dbReference type="CDD" id="cd00959">
    <property type="entry name" value="DeoC"/>
    <property type="match status" value="1"/>
</dbReference>
<dbReference type="GO" id="GO:0004139">
    <property type="term" value="F:deoxyribose-phosphate aldolase activity"/>
    <property type="evidence" value="ECO:0007669"/>
    <property type="project" value="UniProtKB-UniRule"/>
</dbReference>
<dbReference type="PANTHER" id="PTHR10889">
    <property type="entry name" value="DEOXYRIBOSE-PHOSPHATE ALDOLASE"/>
    <property type="match status" value="1"/>
</dbReference>
<evidence type="ECO:0000256" key="5">
    <source>
        <dbReference type="ARBA" id="ARBA00048791"/>
    </source>
</evidence>
<dbReference type="GO" id="GO:0005737">
    <property type="term" value="C:cytoplasm"/>
    <property type="evidence" value="ECO:0007669"/>
    <property type="project" value="UniProtKB-SubCell"/>
</dbReference>
<dbReference type="GO" id="GO:0009264">
    <property type="term" value="P:deoxyribonucleotide catabolic process"/>
    <property type="evidence" value="ECO:0007669"/>
    <property type="project" value="UniProtKB-UniRule"/>
</dbReference>
<dbReference type="GO" id="GO:0016052">
    <property type="term" value="P:carbohydrate catabolic process"/>
    <property type="evidence" value="ECO:0007669"/>
    <property type="project" value="TreeGrafter"/>
</dbReference>
<keyword evidence="4 6" id="KW-0704">Schiff base</keyword>
<dbReference type="InterPro" id="IPR002915">
    <property type="entry name" value="DeoC/FbaB/LacD_aldolase"/>
</dbReference>
<dbReference type="NCBIfam" id="TIGR00126">
    <property type="entry name" value="deoC"/>
    <property type="match status" value="1"/>
</dbReference>
<dbReference type="SUPFAM" id="SSF51569">
    <property type="entry name" value="Aldolase"/>
    <property type="match status" value="1"/>
</dbReference>
<dbReference type="Pfam" id="PF01791">
    <property type="entry name" value="DeoC"/>
    <property type="match status" value="1"/>
</dbReference>
<keyword evidence="2 6" id="KW-0963">Cytoplasm</keyword>
<dbReference type="UniPathway" id="UPA00002">
    <property type="reaction ID" value="UER00468"/>
</dbReference>
<evidence type="ECO:0000256" key="6">
    <source>
        <dbReference type="HAMAP-Rule" id="MF_00114"/>
    </source>
</evidence>
<dbReference type="PIRSF" id="PIRSF001357">
    <property type="entry name" value="DeoC"/>
    <property type="match status" value="1"/>
</dbReference>
<sequence length="242" mass="26349">MSFLKSFVSRVSVEGFAKLIDHTMLRVDADRKAVEKAVEEFLRYGFRCLVASPYHLYVLNREGFTKRDVCIASVVGFPNGYTVTEAKAVEARRLFELGAREVDMVSNIQALKAGDVQTFESDIVAVVDVAKEFNGAVKVIIETGLLSDSEKMLAVEAVVKTKAQFVKTSTGFHQGTSGATVHDVALLKRAARGRVKVKAAGGIRHALDAIALIEAGADIIGTSSATQIIEEYKNLRRELLEA</sequence>
<dbReference type="AlphaFoldDB" id="A0A7C4BC37"/>
<dbReference type="FunFam" id="3.20.20.70:FF:000044">
    <property type="entry name" value="Deoxyribose-phosphate aldolase"/>
    <property type="match status" value="1"/>
</dbReference>
<dbReference type="PANTHER" id="PTHR10889:SF1">
    <property type="entry name" value="DEOXYRIBOSE-PHOSPHATE ALDOLASE"/>
    <property type="match status" value="1"/>
</dbReference>
<comment type="catalytic activity">
    <reaction evidence="5 6">
        <text>2-deoxy-D-ribose 5-phosphate = D-glyceraldehyde 3-phosphate + acetaldehyde</text>
        <dbReference type="Rhea" id="RHEA:12821"/>
        <dbReference type="ChEBI" id="CHEBI:15343"/>
        <dbReference type="ChEBI" id="CHEBI:59776"/>
        <dbReference type="ChEBI" id="CHEBI:62877"/>
        <dbReference type="EC" id="4.1.2.4"/>
    </reaction>
</comment>
<evidence type="ECO:0000313" key="7">
    <source>
        <dbReference type="EMBL" id="HGI87500.1"/>
    </source>
</evidence>
<organism evidence="7">
    <name type="scientific">Ignisphaera aggregans</name>
    <dbReference type="NCBI Taxonomy" id="334771"/>
    <lineage>
        <taxon>Archaea</taxon>
        <taxon>Thermoproteota</taxon>
        <taxon>Thermoprotei</taxon>
        <taxon>Desulfurococcales</taxon>
        <taxon>Desulfurococcaceae</taxon>
        <taxon>Ignisphaera</taxon>
    </lineage>
</organism>
<gene>
    <name evidence="6 7" type="primary">deoC</name>
    <name evidence="7" type="ORF">ENV14_03805</name>
</gene>
<reference evidence="7" key="1">
    <citation type="journal article" date="2020" name="mSystems">
        <title>Genome- and Community-Level Interaction Insights into Carbon Utilization and Element Cycling Functions of Hydrothermarchaeota in Hydrothermal Sediment.</title>
        <authorList>
            <person name="Zhou Z."/>
            <person name="Liu Y."/>
            <person name="Xu W."/>
            <person name="Pan J."/>
            <person name="Luo Z.H."/>
            <person name="Li M."/>
        </authorList>
    </citation>
    <scope>NUCLEOTIDE SEQUENCE [LARGE SCALE GENOMIC DNA]</scope>
    <source>
        <strain evidence="7">SpSt-732</strain>
    </source>
</reference>
<evidence type="ECO:0000256" key="1">
    <source>
        <dbReference type="ARBA" id="ARBA00010936"/>
    </source>
</evidence>
<feature type="active site" description="Proton donor/acceptor" evidence="6">
    <location>
        <position position="198"/>
    </location>
</feature>
<evidence type="ECO:0000256" key="2">
    <source>
        <dbReference type="ARBA" id="ARBA00022490"/>
    </source>
</evidence>
<dbReference type="Gene3D" id="3.20.20.70">
    <property type="entry name" value="Aldolase class I"/>
    <property type="match status" value="1"/>
</dbReference>
<feature type="active site" description="Schiff-base intermediate with acetaldehyde" evidence="6">
    <location>
        <position position="167"/>
    </location>
</feature>
<evidence type="ECO:0000256" key="3">
    <source>
        <dbReference type="ARBA" id="ARBA00023239"/>
    </source>
</evidence>
<dbReference type="EMBL" id="DTFF01000036">
    <property type="protein sequence ID" value="HGI87500.1"/>
    <property type="molecule type" value="Genomic_DNA"/>
</dbReference>
<comment type="similarity">
    <text evidence="1 6">Belongs to the DeoC/FbaB aldolase family. DeoC type 1 subfamily.</text>
</comment>
<dbReference type="InterPro" id="IPR011343">
    <property type="entry name" value="DeoC"/>
</dbReference>
<dbReference type="InterPro" id="IPR028581">
    <property type="entry name" value="DeoC_typeI"/>
</dbReference>
<proteinExistence type="inferred from homology"/>
<dbReference type="EC" id="4.1.2.4" evidence="6"/>
<comment type="pathway">
    <text evidence="6">Carbohydrate degradation; 2-deoxy-D-ribose 1-phosphate degradation; D-glyceraldehyde 3-phosphate and acetaldehyde from 2-deoxy-alpha-D-ribose 1-phosphate: step 2/2.</text>
</comment>